<feature type="compositionally biased region" description="Basic and acidic residues" evidence="1">
    <location>
        <begin position="29"/>
        <end position="48"/>
    </location>
</feature>
<dbReference type="Proteomes" id="UP001583280">
    <property type="component" value="Unassembled WGS sequence"/>
</dbReference>
<organism evidence="2 3">
    <name type="scientific">Ceratocystis pirilliformis</name>
    <dbReference type="NCBI Taxonomy" id="259994"/>
    <lineage>
        <taxon>Eukaryota</taxon>
        <taxon>Fungi</taxon>
        <taxon>Dikarya</taxon>
        <taxon>Ascomycota</taxon>
        <taxon>Pezizomycotina</taxon>
        <taxon>Sordariomycetes</taxon>
        <taxon>Hypocreomycetidae</taxon>
        <taxon>Microascales</taxon>
        <taxon>Ceratocystidaceae</taxon>
        <taxon>Ceratocystis</taxon>
    </lineage>
</organism>
<name>A0ABR3Z1Y6_9PEZI</name>
<keyword evidence="3" id="KW-1185">Reference proteome</keyword>
<gene>
    <name evidence="2" type="ORF">Cpir12675_003578</name>
</gene>
<reference evidence="2 3" key="1">
    <citation type="journal article" date="2024" name="IMA Fungus">
        <title>IMA Genome - F19 : A genome assembly and annotation guide to empower mycologists, including annotated draft genome sequences of Ceratocystis pirilliformis, Diaporthe australafricana, Fusarium ophioides, Paecilomyces lecythidis, and Sporothrix stenoceras.</title>
        <authorList>
            <person name="Aylward J."/>
            <person name="Wilson A.M."/>
            <person name="Visagie C.M."/>
            <person name="Spraker J."/>
            <person name="Barnes I."/>
            <person name="Buitendag C."/>
            <person name="Ceriani C."/>
            <person name="Del Mar Angel L."/>
            <person name="du Plessis D."/>
            <person name="Fuchs T."/>
            <person name="Gasser K."/>
            <person name="Kramer D."/>
            <person name="Li W."/>
            <person name="Munsamy K."/>
            <person name="Piso A."/>
            <person name="Price J.L."/>
            <person name="Sonnekus B."/>
            <person name="Thomas C."/>
            <person name="van der Nest A."/>
            <person name="van Dijk A."/>
            <person name="van Heerden A."/>
            <person name="van Vuuren N."/>
            <person name="Yilmaz N."/>
            <person name="Duong T.A."/>
            <person name="van der Merwe N.A."/>
            <person name="Wingfield M.J."/>
            <person name="Wingfield B.D."/>
        </authorList>
    </citation>
    <scope>NUCLEOTIDE SEQUENCE [LARGE SCALE GENOMIC DNA]</scope>
    <source>
        <strain evidence="2 3">CMW 12675</strain>
    </source>
</reference>
<dbReference type="EMBL" id="JAWDJO010000087">
    <property type="protein sequence ID" value="KAL1894639.1"/>
    <property type="molecule type" value="Genomic_DNA"/>
</dbReference>
<evidence type="ECO:0000313" key="3">
    <source>
        <dbReference type="Proteomes" id="UP001583280"/>
    </source>
</evidence>
<comment type="caution">
    <text evidence="2">The sequence shown here is derived from an EMBL/GenBank/DDBJ whole genome shotgun (WGS) entry which is preliminary data.</text>
</comment>
<accession>A0ABR3Z1Y6</accession>
<proteinExistence type="predicted"/>
<evidence type="ECO:0000313" key="2">
    <source>
        <dbReference type="EMBL" id="KAL1894639.1"/>
    </source>
</evidence>
<evidence type="ECO:0000256" key="1">
    <source>
        <dbReference type="SAM" id="MobiDB-lite"/>
    </source>
</evidence>
<sequence length="180" mass="20588">MILFHVAPGVLEALMDRFIIRQPRTFEESGEKPAKKKARLSDIEDRSIESVSSAVSIKPESEDAPETELSVLLEVSPLFDDGEAELTALESSIRFDEAEVVGDLSIKPRKKKGSVKKEDDDIEDAKEHELLWIKGQRSLYVDAFTLTLDTVLTGESHLFDEKELEVFRQWRMLDYQEKYL</sequence>
<feature type="region of interest" description="Disordered" evidence="1">
    <location>
        <begin position="29"/>
        <end position="64"/>
    </location>
</feature>
<protein>
    <submittedName>
        <fullName evidence="2">Uncharacterized protein</fullName>
    </submittedName>
</protein>